<proteinExistence type="predicted"/>
<dbReference type="Proteomes" id="UP000246171">
    <property type="component" value="Unassembled WGS sequence"/>
</dbReference>
<evidence type="ECO:0000313" key="2">
    <source>
        <dbReference type="Proteomes" id="UP000246171"/>
    </source>
</evidence>
<dbReference type="EMBL" id="MSFU01000001">
    <property type="protein sequence ID" value="PWY85456.1"/>
    <property type="molecule type" value="Genomic_DNA"/>
</dbReference>
<sequence>MRCATGYFVFVSAQCLNKIYSSSLQSPPIQKARAIRRPLCYDILPASRCMINHYLQNFSQGHPIRCTVYTPYQ</sequence>
<gene>
    <name evidence="1" type="ORF">BO83DRAFT_374214</name>
</gene>
<dbReference type="VEuPathDB" id="FungiDB:BO83DRAFT_374214"/>
<dbReference type="GeneID" id="37052098"/>
<protein>
    <submittedName>
        <fullName evidence="1">Uncharacterized protein</fullName>
    </submittedName>
</protein>
<reference evidence="1" key="1">
    <citation type="submission" date="2016-12" db="EMBL/GenBank/DDBJ databases">
        <title>The genomes of Aspergillus section Nigri reveals drivers in fungal speciation.</title>
        <authorList>
            <consortium name="DOE Joint Genome Institute"/>
            <person name="Vesth T.C."/>
            <person name="Nybo J."/>
            <person name="Theobald S."/>
            <person name="Brandl J."/>
            <person name="Frisvad J.C."/>
            <person name="Nielsen K.F."/>
            <person name="Lyhne E.K."/>
            <person name="Kogle M.E."/>
            <person name="Kuo A."/>
            <person name="Riley R."/>
            <person name="Clum A."/>
            <person name="Nolan M."/>
            <person name="Lipzen A."/>
            <person name="Salamov A."/>
            <person name="Henrissat B."/>
            <person name="Wiebenga A."/>
            <person name="De vries R.P."/>
            <person name="Grigoriev I.V."/>
            <person name="Mortensen U.H."/>
            <person name="Andersen M.R."/>
            <person name="Baker S.E."/>
        </authorList>
    </citation>
    <scope>NUCLEOTIDE SEQUENCE</scope>
    <source>
        <strain evidence="1">CBS 122712</strain>
    </source>
</reference>
<evidence type="ECO:0000313" key="1">
    <source>
        <dbReference type="EMBL" id="PWY85456.1"/>
    </source>
</evidence>
<comment type="caution">
    <text evidence="1">The sequence shown here is derived from an EMBL/GenBank/DDBJ whole genome shotgun (WGS) entry which is preliminary data.</text>
</comment>
<name>A0A317WG56_ASPEC</name>
<organism evidence="1 2">
    <name type="scientific">Aspergillus eucalypticola (strain CBS 122712 / IBT 29274)</name>
    <dbReference type="NCBI Taxonomy" id="1448314"/>
    <lineage>
        <taxon>Eukaryota</taxon>
        <taxon>Fungi</taxon>
        <taxon>Dikarya</taxon>
        <taxon>Ascomycota</taxon>
        <taxon>Pezizomycotina</taxon>
        <taxon>Eurotiomycetes</taxon>
        <taxon>Eurotiomycetidae</taxon>
        <taxon>Eurotiales</taxon>
        <taxon>Aspergillaceae</taxon>
        <taxon>Aspergillus</taxon>
        <taxon>Aspergillus subgen. Circumdati</taxon>
    </lineage>
</organism>
<dbReference type="RefSeq" id="XP_025393376.1">
    <property type="nucleotide sequence ID" value="XM_025530136.1"/>
</dbReference>
<keyword evidence="2" id="KW-1185">Reference proteome</keyword>
<accession>A0A317WG56</accession>
<dbReference type="AlphaFoldDB" id="A0A317WG56"/>